<dbReference type="AlphaFoldDB" id="A0AAF0WZB1"/>
<evidence type="ECO:0000259" key="1">
    <source>
        <dbReference type="Pfam" id="PF04059"/>
    </source>
</evidence>
<reference evidence="2" key="2">
    <citation type="submission" date="2022-03" db="EMBL/GenBank/DDBJ databases">
        <title>Draft title - Genomic analysis of global carrot germplasm unveils the trajectory of domestication and the origin of high carotenoid orange carrot.</title>
        <authorList>
            <person name="Iorizzo M."/>
            <person name="Ellison S."/>
            <person name="Senalik D."/>
            <person name="Macko-Podgorni A."/>
            <person name="Grzebelus D."/>
            <person name="Bostan H."/>
            <person name="Rolling W."/>
            <person name="Curaba J."/>
            <person name="Simon P."/>
        </authorList>
    </citation>
    <scope>NUCLEOTIDE SEQUENCE</scope>
    <source>
        <tissue evidence="2">Leaf</tissue>
    </source>
</reference>
<dbReference type="CDD" id="cd12277">
    <property type="entry name" value="RRM3_MEI2_EAR1_like"/>
    <property type="match status" value="1"/>
</dbReference>
<dbReference type="EMBL" id="CP093346">
    <property type="protein sequence ID" value="WOG97308.1"/>
    <property type="molecule type" value="Genomic_DNA"/>
</dbReference>
<accession>A0AAF0WZB1</accession>
<dbReference type="InterPro" id="IPR012677">
    <property type="entry name" value="Nucleotide-bd_a/b_plait_sf"/>
</dbReference>
<name>A0AAF0WZB1_DAUCS</name>
<dbReference type="Pfam" id="PF04059">
    <property type="entry name" value="RRM_2"/>
    <property type="match status" value="1"/>
</dbReference>
<evidence type="ECO:0000313" key="2">
    <source>
        <dbReference type="EMBL" id="WOG97308.1"/>
    </source>
</evidence>
<organism evidence="2 3">
    <name type="scientific">Daucus carota subsp. sativus</name>
    <name type="common">Carrot</name>
    <dbReference type="NCBI Taxonomy" id="79200"/>
    <lineage>
        <taxon>Eukaryota</taxon>
        <taxon>Viridiplantae</taxon>
        <taxon>Streptophyta</taxon>
        <taxon>Embryophyta</taxon>
        <taxon>Tracheophyta</taxon>
        <taxon>Spermatophyta</taxon>
        <taxon>Magnoliopsida</taxon>
        <taxon>eudicotyledons</taxon>
        <taxon>Gunneridae</taxon>
        <taxon>Pentapetalae</taxon>
        <taxon>asterids</taxon>
        <taxon>campanulids</taxon>
        <taxon>Apiales</taxon>
        <taxon>Apiaceae</taxon>
        <taxon>Apioideae</taxon>
        <taxon>Scandiceae</taxon>
        <taxon>Daucinae</taxon>
        <taxon>Daucus</taxon>
        <taxon>Daucus sect. Daucus</taxon>
    </lineage>
</organism>
<sequence length="260" mass="30165">MGVKVSPSASPKHDLNPYARPYNKAPRVYFVQPLLPLRYYYPHFQYTVYHKNNSDPPKQMAKRCDPNRRSLPLRQLPRKVWRPKLKNRVAENLYAPVESAPAAPLLVHGDDDTQKTSVMMRNIPNQYSRDELMKFVDKCCAEHKLEYDFFYLPIDFSRHQNKGYAFINFTKPSYAKMFEQVMTGYIWGFNQLGDKSFTSKKICEITWAKIQGMDGFVNHFKGSNFPCYCENYLPVVLSPPSNGDASLSKLTTIGFYWNAA</sequence>
<dbReference type="InterPro" id="IPR007201">
    <property type="entry name" value="Mei2-like_Rrm_C"/>
</dbReference>
<protein>
    <recommendedName>
        <fullName evidence="1">Mei2-like C-terminal RNA recognition motif domain-containing protein</fullName>
    </recommendedName>
</protein>
<dbReference type="SUPFAM" id="SSF54928">
    <property type="entry name" value="RNA-binding domain, RBD"/>
    <property type="match status" value="1"/>
</dbReference>
<evidence type="ECO:0000313" key="3">
    <source>
        <dbReference type="Proteomes" id="UP000077755"/>
    </source>
</evidence>
<keyword evidence="3" id="KW-1185">Reference proteome</keyword>
<proteinExistence type="predicted"/>
<dbReference type="GO" id="GO:0003676">
    <property type="term" value="F:nucleic acid binding"/>
    <property type="evidence" value="ECO:0007669"/>
    <property type="project" value="InterPro"/>
</dbReference>
<feature type="domain" description="Mei2-like C-terminal RNA recognition motif" evidence="1">
    <location>
        <begin position="115"/>
        <end position="221"/>
    </location>
</feature>
<dbReference type="Gene3D" id="3.30.70.330">
    <property type="match status" value="1"/>
</dbReference>
<reference evidence="2" key="1">
    <citation type="journal article" date="2016" name="Nat. Genet.">
        <title>A high-quality carrot genome assembly provides new insights into carotenoid accumulation and asterid genome evolution.</title>
        <authorList>
            <person name="Iorizzo M."/>
            <person name="Ellison S."/>
            <person name="Senalik D."/>
            <person name="Zeng P."/>
            <person name="Satapoomin P."/>
            <person name="Huang J."/>
            <person name="Bowman M."/>
            <person name="Iovene M."/>
            <person name="Sanseverino W."/>
            <person name="Cavagnaro P."/>
            <person name="Yildiz M."/>
            <person name="Macko-Podgorni A."/>
            <person name="Moranska E."/>
            <person name="Grzebelus E."/>
            <person name="Grzebelus D."/>
            <person name="Ashrafi H."/>
            <person name="Zheng Z."/>
            <person name="Cheng S."/>
            <person name="Spooner D."/>
            <person name="Van Deynze A."/>
            <person name="Simon P."/>
        </authorList>
    </citation>
    <scope>NUCLEOTIDE SEQUENCE</scope>
    <source>
        <tissue evidence="2">Leaf</tissue>
    </source>
</reference>
<gene>
    <name evidence="2" type="ORF">DCAR_0416648</name>
</gene>
<dbReference type="InterPro" id="IPR035979">
    <property type="entry name" value="RBD_domain_sf"/>
</dbReference>
<dbReference type="Proteomes" id="UP000077755">
    <property type="component" value="Chromosome 4"/>
</dbReference>